<protein>
    <submittedName>
        <fullName evidence="1">Constitutive photomorphogenesis protein 10 isoform X2</fullName>
    </submittedName>
</protein>
<proteinExistence type="predicted"/>
<reference evidence="1" key="1">
    <citation type="submission" date="2018-02" db="EMBL/GenBank/DDBJ databases">
        <title>Rhizophora mucronata_Transcriptome.</title>
        <authorList>
            <person name="Meera S.P."/>
            <person name="Sreeshan A."/>
            <person name="Augustine A."/>
        </authorList>
    </citation>
    <scope>NUCLEOTIDE SEQUENCE</scope>
    <source>
        <tissue evidence="1">Leaf</tissue>
    </source>
</reference>
<sequence length="36" mass="4169">MMTKEKKEFHLKSCLRLWTANQLGRGITDCDCPRGT</sequence>
<name>A0A2P2JYG0_RHIMU</name>
<accession>A0A2P2JYG0</accession>
<evidence type="ECO:0000313" key="1">
    <source>
        <dbReference type="EMBL" id="MBW98490.1"/>
    </source>
</evidence>
<dbReference type="AlphaFoldDB" id="A0A2P2JYG0"/>
<organism evidence="1">
    <name type="scientific">Rhizophora mucronata</name>
    <name type="common">Asiatic mangrove</name>
    <dbReference type="NCBI Taxonomy" id="61149"/>
    <lineage>
        <taxon>Eukaryota</taxon>
        <taxon>Viridiplantae</taxon>
        <taxon>Streptophyta</taxon>
        <taxon>Embryophyta</taxon>
        <taxon>Tracheophyta</taxon>
        <taxon>Spermatophyta</taxon>
        <taxon>Magnoliopsida</taxon>
        <taxon>eudicotyledons</taxon>
        <taxon>Gunneridae</taxon>
        <taxon>Pentapetalae</taxon>
        <taxon>rosids</taxon>
        <taxon>fabids</taxon>
        <taxon>Malpighiales</taxon>
        <taxon>Rhizophoraceae</taxon>
        <taxon>Rhizophora</taxon>
    </lineage>
</organism>
<dbReference type="EMBL" id="GGEC01018007">
    <property type="protein sequence ID" value="MBW98490.1"/>
    <property type="molecule type" value="Transcribed_RNA"/>
</dbReference>